<comment type="subunit">
    <text evidence="4">Interacts with translational regulator CsrA and flagellin(s).</text>
</comment>
<dbReference type="InterPro" id="IPR003775">
    <property type="entry name" value="Flagellar_assembly_factor_FliW"/>
</dbReference>
<organism evidence="5 6">
    <name type="scientific">Paenibacillus psychroresistens</name>
    <dbReference type="NCBI Taxonomy" id="1778678"/>
    <lineage>
        <taxon>Bacteria</taxon>
        <taxon>Bacillati</taxon>
        <taxon>Bacillota</taxon>
        <taxon>Bacilli</taxon>
        <taxon>Bacillales</taxon>
        <taxon>Paenibacillaceae</taxon>
        <taxon>Paenibacillus</taxon>
    </lineage>
</organism>
<dbReference type="HAMAP" id="MF_01185">
    <property type="entry name" value="FliW"/>
    <property type="match status" value="1"/>
</dbReference>
<proteinExistence type="inferred from homology"/>
<dbReference type="NCBIfam" id="NF009793">
    <property type="entry name" value="PRK13285.1-1"/>
    <property type="match status" value="1"/>
</dbReference>
<sequence length="153" mass="17411">MIVNTQSFGELDIDPKDVYEFTSGIPGFEDNQRYIIVQPDPEMQFCYIQSIEVSSLAFLVCNPFLFYADYDFQLSDACQQELNIENEADVAVWTVVTIDRQNNEVTLNLLAPIVVNVRDKRGKQIILHDSDYETKHKLSLPNSEQAAATEEGL</sequence>
<keyword evidence="5" id="KW-0966">Cell projection</keyword>
<evidence type="ECO:0000313" key="6">
    <source>
        <dbReference type="Proteomes" id="UP000426246"/>
    </source>
</evidence>
<keyword evidence="4" id="KW-0143">Chaperone</keyword>
<evidence type="ECO:0000313" key="5">
    <source>
        <dbReference type="EMBL" id="QGQ93520.1"/>
    </source>
</evidence>
<gene>
    <name evidence="4" type="primary">fliW</name>
    <name evidence="5" type="ORF">EHS13_00560</name>
</gene>
<keyword evidence="1 4" id="KW-0963">Cytoplasm</keyword>
<keyword evidence="2 4" id="KW-1005">Bacterial flagellum biogenesis</keyword>
<name>A0A6B8RB33_9BACL</name>
<dbReference type="EMBL" id="CP034235">
    <property type="protein sequence ID" value="QGQ93520.1"/>
    <property type="molecule type" value="Genomic_DNA"/>
</dbReference>
<keyword evidence="5" id="KW-0282">Flagellum</keyword>
<comment type="similarity">
    <text evidence="4">Belongs to the FliW family.</text>
</comment>
<dbReference type="PANTHER" id="PTHR39190:SF1">
    <property type="entry name" value="FLAGELLAR ASSEMBLY FACTOR FLIW"/>
    <property type="match status" value="1"/>
</dbReference>
<protein>
    <recommendedName>
        <fullName evidence="4">Flagellar assembly factor FliW</fullName>
    </recommendedName>
</protein>
<dbReference type="GO" id="GO:0044780">
    <property type="term" value="P:bacterial-type flagellum assembly"/>
    <property type="evidence" value="ECO:0007669"/>
    <property type="project" value="UniProtKB-UniRule"/>
</dbReference>
<dbReference type="GO" id="GO:0005737">
    <property type="term" value="C:cytoplasm"/>
    <property type="evidence" value="ECO:0007669"/>
    <property type="project" value="UniProtKB-SubCell"/>
</dbReference>
<reference evidence="6" key="1">
    <citation type="submission" date="2018-11" db="EMBL/GenBank/DDBJ databases">
        <title>Complete genome sequence of Paenibacillus sp. ML311-T8.</title>
        <authorList>
            <person name="Nam Y.-D."/>
            <person name="Kang J."/>
            <person name="Chung W.-H."/>
            <person name="Park Y.S."/>
        </authorList>
    </citation>
    <scope>NUCLEOTIDE SEQUENCE [LARGE SCALE GENOMIC DNA]</scope>
    <source>
        <strain evidence="6">ML311-T8</strain>
    </source>
</reference>
<dbReference type="GO" id="GO:0006417">
    <property type="term" value="P:regulation of translation"/>
    <property type="evidence" value="ECO:0007669"/>
    <property type="project" value="UniProtKB-KW"/>
</dbReference>
<dbReference type="RefSeq" id="WP_155698371.1">
    <property type="nucleotide sequence ID" value="NZ_CP034235.1"/>
</dbReference>
<comment type="subcellular location">
    <subcellularLocation>
        <location evidence="4">Cytoplasm</location>
    </subcellularLocation>
</comment>
<dbReference type="KEGG" id="ppsc:EHS13_00560"/>
<evidence type="ECO:0000256" key="4">
    <source>
        <dbReference type="HAMAP-Rule" id="MF_01185"/>
    </source>
</evidence>
<dbReference type="PANTHER" id="PTHR39190">
    <property type="entry name" value="FLAGELLAR ASSEMBLY FACTOR FLIW"/>
    <property type="match status" value="1"/>
</dbReference>
<dbReference type="OrthoDB" id="9801235at2"/>
<dbReference type="AlphaFoldDB" id="A0A6B8RB33"/>
<dbReference type="SUPFAM" id="SSF141457">
    <property type="entry name" value="BH3618-like"/>
    <property type="match status" value="1"/>
</dbReference>
<dbReference type="Pfam" id="PF02623">
    <property type="entry name" value="FliW"/>
    <property type="match status" value="1"/>
</dbReference>
<dbReference type="InterPro" id="IPR024046">
    <property type="entry name" value="Flagellar_assmbl_FliW_dom_sf"/>
</dbReference>
<evidence type="ECO:0000256" key="3">
    <source>
        <dbReference type="ARBA" id="ARBA00022845"/>
    </source>
</evidence>
<keyword evidence="5" id="KW-0969">Cilium</keyword>
<dbReference type="Proteomes" id="UP000426246">
    <property type="component" value="Chromosome"/>
</dbReference>
<evidence type="ECO:0000256" key="2">
    <source>
        <dbReference type="ARBA" id="ARBA00022795"/>
    </source>
</evidence>
<keyword evidence="3 4" id="KW-0810">Translation regulation</keyword>
<evidence type="ECO:0000256" key="1">
    <source>
        <dbReference type="ARBA" id="ARBA00022490"/>
    </source>
</evidence>
<accession>A0A6B8RB33</accession>
<dbReference type="Gene3D" id="2.30.290.10">
    <property type="entry name" value="BH3618-like"/>
    <property type="match status" value="1"/>
</dbReference>
<comment type="function">
    <text evidence="4">Acts as an anti-CsrA protein, binds CsrA and prevents it from repressing translation of its target genes, one of which is flagellin. Binds to flagellin and participates in the assembly of the flagellum.</text>
</comment>
<keyword evidence="6" id="KW-1185">Reference proteome</keyword>